<feature type="compositionally biased region" description="Basic and acidic residues" evidence="8">
    <location>
        <begin position="860"/>
        <end position="874"/>
    </location>
</feature>
<dbReference type="GO" id="GO:1990304">
    <property type="term" value="C:MUB1-RAD6-UBR2 ubiquitin ligase complex"/>
    <property type="evidence" value="ECO:0007669"/>
    <property type="project" value="TreeGrafter"/>
</dbReference>
<dbReference type="GO" id="GO:0032543">
    <property type="term" value="P:mitochondrial translation"/>
    <property type="evidence" value="ECO:0007669"/>
    <property type="project" value="UniProtKB-ARBA"/>
</dbReference>
<evidence type="ECO:0000313" key="11">
    <source>
        <dbReference type="Proteomes" id="UP000306954"/>
    </source>
</evidence>
<evidence type="ECO:0000256" key="1">
    <source>
        <dbReference type="ARBA" id="ARBA00004496"/>
    </source>
</evidence>
<feature type="compositionally biased region" description="Low complexity" evidence="8">
    <location>
        <begin position="188"/>
        <end position="200"/>
    </location>
</feature>
<dbReference type="GO" id="GO:0008270">
    <property type="term" value="F:zinc ion binding"/>
    <property type="evidence" value="ECO:0007669"/>
    <property type="project" value="UniProtKB-KW"/>
</dbReference>
<dbReference type="Pfam" id="PF00472">
    <property type="entry name" value="RF-1"/>
    <property type="match status" value="1"/>
</dbReference>
<keyword evidence="4" id="KW-0479">Metal-binding</keyword>
<evidence type="ECO:0000256" key="8">
    <source>
        <dbReference type="SAM" id="MobiDB-lite"/>
    </source>
</evidence>
<evidence type="ECO:0000256" key="2">
    <source>
        <dbReference type="ARBA" id="ARBA00010655"/>
    </source>
</evidence>
<feature type="compositionally biased region" description="Basic residues" evidence="8">
    <location>
        <begin position="875"/>
        <end position="890"/>
    </location>
</feature>
<feature type="region of interest" description="Disordered" evidence="8">
    <location>
        <begin position="184"/>
        <end position="205"/>
    </location>
</feature>
<name>A0A4T0I3D7_WALIC</name>
<sequence length="890" mass="99171">MRESNFSNPAQNRASCVVSTSFYDRKALDARDPVALINSLTNLQYLTSVSQKVRDIVAYDGGIERLVRIMKWAMSILLVPGASATPTPFLLAPDRGSQPLQGVYDRQILYIWTLSFQCCVNIGVRGSEELRTKVVQAGVLDVAGAILGTWKASMDRYRLKKIKEYHLHTISLRAWLNDQNNRKASKLSESAEPSATPESTLLGDEEPITGLGQVHVSQVSPMPPAVPNSTPIFTDQVNEHDQPEPSTSTQTEASESRSSSVVQSEDDVEEQPETNNYVRSRSGTVVPSSQQTIINSQPTPANTPQVVAGIENQQQETPQPGQTMQPAAVAQPTQPTQPTQSTLPTQSTNSSPVTRRPIEHIEYFRPEENTIYREEDVLLALQLLAYISKYPHIREGFQAPSRAWQVGRPSFDPEESPIDRLSYRDHYKRNLFYIVESFTYEGHIDDPTSIYLPSEIRYWAGVTMRNACRKHESFNGIRQCANVACGKWETSPKEFAKCRICRKAKYCSKECQSRAWRVGHRFWCQTRSDMTNESDNYIAPYLARDNQQTPRMRPEAQPTQQMPQPASPLTTFNQINRDIDNWTNMGVETDTTGNMTNMANMTNIFEDDFRGFTGLDEGGNAQQNQFQLAPLRFDENNPAAAFNTVTTATAAAAAAATEDTPSPPTQSVSPALTASISDGAEERERRNQTQDYLPRTRSALSEVLTVSTEEQEMQAGFATSGWAVQRSASQWSKRGRESSVPEGSREWVKKLPALSKSIPEDAIAITHTRSSGSGGQHVNKTASKAVGRMGVVQEWLPAYVHTALRIDPHYVRSSDAIVAADSSSRSAQQNAACVRRRIAQIIAHASSRNIPGDTAPAKSQRVEQLKRKESASMERRKKMHKEKKQLRRGD</sequence>
<feature type="compositionally biased region" description="Low complexity" evidence="8">
    <location>
        <begin position="244"/>
        <end position="263"/>
    </location>
</feature>
<dbReference type="PROSITE" id="PS50865">
    <property type="entry name" value="ZF_MYND_2"/>
    <property type="match status" value="1"/>
</dbReference>
<dbReference type="SUPFAM" id="SSF110916">
    <property type="entry name" value="Peptidyl-tRNA hydrolase domain-like"/>
    <property type="match status" value="1"/>
</dbReference>
<keyword evidence="3" id="KW-0963">Cytoplasm</keyword>
<dbReference type="GO" id="GO:0006511">
    <property type="term" value="P:ubiquitin-dependent protein catabolic process"/>
    <property type="evidence" value="ECO:0007669"/>
    <property type="project" value="TreeGrafter"/>
</dbReference>
<dbReference type="Proteomes" id="UP000306954">
    <property type="component" value="Unassembled WGS sequence"/>
</dbReference>
<dbReference type="InterPro" id="IPR000352">
    <property type="entry name" value="Pep_chain_release_fac_I"/>
</dbReference>
<feature type="domain" description="MYND-type" evidence="9">
    <location>
        <begin position="482"/>
        <end position="524"/>
    </location>
</feature>
<comment type="caution">
    <text evidence="10">The sequence shown here is derived from an EMBL/GenBank/DDBJ whole genome shotgun (WGS) entry which is preliminary data.</text>
</comment>
<dbReference type="GO" id="GO:0003747">
    <property type="term" value="F:translation release factor activity"/>
    <property type="evidence" value="ECO:0007669"/>
    <property type="project" value="InterPro"/>
</dbReference>
<keyword evidence="6" id="KW-0862">Zinc</keyword>
<evidence type="ECO:0000256" key="4">
    <source>
        <dbReference type="ARBA" id="ARBA00022723"/>
    </source>
</evidence>
<accession>A0A4T0I3D7</accession>
<feature type="compositionally biased region" description="Polar residues" evidence="8">
    <location>
        <begin position="227"/>
        <end position="236"/>
    </location>
</feature>
<feature type="compositionally biased region" description="Low complexity" evidence="8">
    <location>
        <begin position="322"/>
        <end position="352"/>
    </location>
</feature>
<evidence type="ECO:0000256" key="6">
    <source>
        <dbReference type="ARBA" id="ARBA00022833"/>
    </source>
</evidence>
<feature type="region of interest" description="Disordered" evidence="8">
    <location>
        <begin position="546"/>
        <end position="567"/>
    </location>
</feature>
<evidence type="ECO:0000256" key="3">
    <source>
        <dbReference type="ARBA" id="ARBA00022490"/>
    </source>
</evidence>
<dbReference type="AlphaFoldDB" id="A0A4T0I3D7"/>
<feature type="compositionally biased region" description="Polar residues" evidence="8">
    <location>
        <begin position="557"/>
        <end position="567"/>
    </location>
</feature>
<dbReference type="Pfam" id="PF01753">
    <property type="entry name" value="zf-MYND"/>
    <property type="match status" value="1"/>
</dbReference>
<dbReference type="GO" id="GO:0005739">
    <property type="term" value="C:mitochondrion"/>
    <property type="evidence" value="ECO:0007669"/>
    <property type="project" value="GOC"/>
</dbReference>
<keyword evidence="5 7" id="KW-0863">Zinc-finger</keyword>
<proteinExistence type="inferred from homology"/>
<comment type="subcellular location">
    <subcellularLocation>
        <location evidence="1">Cytoplasm</location>
    </subcellularLocation>
</comment>
<reference evidence="10 11" key="1">
    <citation type="submission" date="2019-03" db="EMBL/GenBank/DDBJ databases">
        <title>Sequencing 23 genomes of Wallemia ichthyophaga.</title>
        <authorList>
            <person name="Gostincar C."/>
        </authorList>
    </citation>
    <scope>NUCLEOTIDE SEQUENCE [LARGE SCALE GENOMIC DNA]</scope>
    <source>
        <strain evidence="10 11">EXF-8621</strain>
    </source>
</reference>
<evidence type="ECO:0000256" key="5">
    <source>
        <dbReference type="ARBA" id="ARBA00022771"/>
    </source>
</evidence>
<dbReference type="SUPFAM" id="SSF144232">
    <property type="entry name" value="HIT/MYND zinc finger-like"/>
    <property type="match status" value="1"/>
</dbReference>
<feature type="compositionally biased region" description="Polar residues" evidence="8">
    <location>
        <begin position="274"/>
        <end position="321"/>
    </location>
</feature>
<dbReference type="PANTHER" id="PTHR47442:SF1">
    <property type="entry name" value="MYND-TYPE ZINC FINGER PROTEIN MUB1"/>
    <property type="match status" value="1"/>
</dbReference>
<dbReference type="EMBL" id="SPOF01000035">
    <property type="protein sequence ID" value="TIB09985.1"/>
    <property type="molecule type" value="Genomic_DNA"/>
</dbReference>
<evidence type="ECO:0000256" key="7">
    <source>
        <dbReference type="PROSITE-ProRule" id="PRU00134"/>
    </source>
</evidence>
<dbReference type="PANTHER" id="PTHR47442">
    <property type="entry name" value="MYND-TYPE ZINC FINGER PROTEIN MUB1"/>
    <property type="match status" value="1"/>
</dbReference>
<evidence type="ECO:0000259" key="9">
    <source>
        <dbReference type="PROSITE" id="PS50865"/>
    </source>
</evidence>
<dbReference type="Gene3D" id="3.30.160.20">
    <property type="match status" value="1"/>
</dbReference>
<gene>
    <name evidence="10" type="ORF">E3P90_03044</name>
</gene>
<feature type="region of interest" description="Disordered" evidence="8">
    <location>
        <begin position="218"/>
        <end position="359"/>
    </location>
</feature>
<protein>
    <recommendedName>
        <fullName evidence="9">MYND-type domain-containing protein</fullName>
    </recommendedName>
</protein>
<dbReference type="GO" id="GO:0007163">
    <property type="term" value="P:establishment or maintenance of cell polarity"/>
    <property type="evidence" value="ECO:0007669"/>
    <property type="project" value="TreeGrafter"/>
</dbReference>
<dbReference type="InterPro" id="IPR051664">
    <property type="entry name" value="MYND-type_zinc_finger"/>
</dbReference>
<dbReference type="Gene3D" id="6.10.140.2220">
    <property type="match status" value="1"/>
</dbReference>
<organism evidence="10 11">
    <name type="scientific">Wallemia ichthyophaga</name>
    <dbReference type="NCBI Taxonomy" id="245174"/>
    <lineage>
        <taxon>Eukaryota</taxon>
        <taxon>Fungi</taxon>
        <taxon>Dikarya</taxon>
        <taxon>Basidiomycota</taxon>
        <taxon>Wallemiomycotina</taxon>
        <taxon>Wallemiomycetes</taxon>
        <taxon>Wallemiales</taxon>
        <taxon>Wallemiaceae</taxon>
        <taxon>Wallemia</taxon>
    </lineage>
</organism>
<dbReference type="InterPro" id="IPR002893">
    <property type="entry name" value="Znf_MYND"/>
</dbReference>
<feature type="region of interest" description="Disordered" evidence="8">
    <location>
        <begin position="847"/>
        <end position="890"/>
    </location>
</feature>
<evidence type="ECO:0000313" key="10">
    <source>
        <dbReference type="EMBL" id="TIB09985.1"/>
    </source>
</evidence>
<comment type="similarity">
    <text evidence="2">Belongs to the MUB1/samB family.</text>
</comment>